<comment type="caution">
    <text evidence="2">The sequence shown here is derived from an EMBL/GenBank/DDBJ whole genome shotgun (WGS) entry which is preliminary data.</text>
</comment>
<protein>
    <submittedName>
        <fullName evidence="2">Uncharacterized protein</fullName>
    </submittedName>
</protein>
<feature type="chain" id="PRO_5046513069" evidence="1">
    <location>
        <begin position="33"/>
        <end position="101"/>
    </location>
</feature>
<proteinExistence type="predicted"/>
<gene>
    <name evidence="2" type="ORF">WKW82_27345</name>
</gene>
<reference evidence="2 3" key="1">
    <citation type="submission" date="2024-03" db="EMBL/GenBank/DDBJ databases">
        <title>Novel species of the genus Variovorax.</title>
        <authorList>
            <person name="Liu Q."/>
            <person name="Xin Y.-H."/>
        </authorList>
    </citation>
    <scope>NUCLEOTIDE SEQUENCE [LARGE SCALE GENOMIC DNA]</scope>
    <source>
        <strain evidence="2 3">KACC 18900</strain>
    </source>
</reference>
<feature type="signal peptide" evidence="1">
    <location>
        <begin position="1"/>
        <end position="32"/>
    </location>
</feature>
<keyword evidence="1" id="KW-0732">Signal</keyword>
<organism evidence="2 3">
    <name type="scientific">Variovorax rhizosphaerae</name>
    <dbReference type="NCBI Taxonomy" id="1836200"/>
    <lineage>
        <taxon>Bacteria</taxon>
        <taxon>Pseudomonadati</taxon>
        <taxon>Pseudomonadota</taxon>
        <taxon>Betaproteobacteria</taxon>
        <taxon>Burkholderiales</taxon>
        <taxon>Comamonadaceae</taxon>
        <taxon>Variovorax</taxon>
    </lineage>
</organism>
<evidence type="ECO:0000313" key="2">
    <source>
        <dbReference type="EMBL" id="MEJ8850381.1"/>
    </source>
</evidence>
<name>A0ABU8WSB3_9BURK</name>
<sequence length="101" mass="10652">MTYFSSQAGSLQRASRLSLLSLALLAAPFAMAQSAPGADAGVARGVLRAQQEAVLSSSVSERITVSVRAAPLLRCPSRDAACGTALAMRRRPRIRHLRFAG</sequence>
<feature type="non-terminal residue" evidence="2">
    <location>
        <position position="101"/>
    </location>
</feature>
<dbReference type="EMBL" id="JBBKZT010000014">
    <property type="protein sequence ID" value="MEJ8850381.1"/>
    <property type="molecule type" value="Genomic_DNA"/>
</dbReference>
<dbReference type="Proteomes" id="UP001385892">
    <property type="component" value="Unassembled WGS sequence"/>
</dbReference>
<accession>A0ABU8WSB3</accession>
<evidence type="ECO:0000256" key="1">
    <source>
        <dbReference type="SAM" id="SignalP"/>
    </source>
</evidence>
<dbReference type="RefSeq" id="WP_340345701.1">
    <property type="nucleotide sequence ID" value="NZ_JBBKZT010000014.1"/>
</dbReference>
<keyword evidence="3" id="KW-1185">Reference proteome</keyword>
<evidence type="ECO:0000313" key="3">
    <source>
        <dbReference type="Proteomes" id="UP001385892"/>
    </source>
</evidence>